<feature type="compositionally biased region" description="Polar residues" evidence="1">
    <location>
        <begin position="394"/>
        <end position="407"/>
    </location>
</feature>
<dbReference type="Proteomes" id="UP001215598">
    <property type="component" value="Unassembled WGS sequence"/>
</dbReference>
<keyword evidence="3" id="KW-1185">Reference proteome</keyword>
<protein>
    <submittedName>
        <fullName evidence="2">Uncharacterized protein</fullName>
    </submittedName>
</protein>
<reference evidence="2" key="1">
    <citation type="submission" date="2023-03" db="EMBL/GenBank/DDBJ databases">
        <title>Massive genome expansion in bonnet fungi (Mycena s.s.) driven by repeated elements and novel gene families across ecological guilds.</title>
        <authorList>
            <consortium name="Lawrence Berkeley National Laboratory"/>
            <person name="Harder C.B."/>
            <person name="Miyauchi S."/>
            <person name="Viragh M."/>
            <person name="Kuo A."/>
            <person name="Thoen E."/>
            <person name="Andreopoulos B."/>
            <person name="Lu D."/>
            <person name="Skrede I."/>
            <person name="Drula E."/>
            <person name="Henrissat B."/>
            <person name="Morin E."/>
            <person name="Kohler A."/>
            <person name="Barry K."/>
            <person name="LaButti K."/>
            <person name="Morin E."/>
            <person name="Salamov A."/>
            <person name="Lipzen A."/>
            <person name="Mereny Z."/>
            <person name="Hegedus B."/>
            <person name="Baldrian P."/>
            <person name="Stursova M."/>
            <person name="Weitz H."/>
            <person name="Taylor A."/>
            <person name="Grigoriev I.V."/>
            <person name="Nagy L.G."/>
            <person name="Martin F."/>
            <person name="Kauserud H."/>
        </authorList>
    </citation>
    <scope>NUCLEOTIDE SEQUENCE</scope>
    <source>
        <strain evidence="2">CBHHK182m</strain>
    </source>
</reference>
<evidence type="ECO:0000313" key="3">
    <source>
        <dbReference type="Proteomes" id="UP001215598"/>
    </source>
</evidence>
<dbReference type="EMBL" id="JARKIB010000445">
    <property type="protein sequence ID" value="KAJ7707222.1"/>
    <property type="molecule type" value="Genomic_DNA"/>
</dbReference>
<accession>A0AAD7MA03</accession>
<evidence type="ECO:0000256" key="1">
    <source>
        <dbReference type="SAM" id="MobiDB-lite"/>
    </source>
</evidence>
<dbReference type="AlphaFoldDB" id="A0AAD7MA03"/>
<evidence type="ECO:0000313" key="2">
    <source>
        <dbReference type="EMBL" id="KAJ7707222.1"/>
    </source>
</evidence>
<gene>
    <name evidence="2" type="ORF">B0H16DRAFT_1345312</name>
</gene>
<sequence>MRQKVATADDLKLRTALENMRYRACTEEDIKFLRTKVASDRPGHPHLDSIKFRNVSVITAWNIHKDTINDLGARRFAEDTGQQLHKFYSIDRLSMKAADAKRFKYCEPARRKAISLKLQEQLWAATPSSTSEHVPGCLRLCIGMPVILKSNDATELCITKGQEGIVRGWTEMKGPHGKRILETLFVELTNPPKSVQIPDLPLNVVPLARTSSRITTLLEDDTLLSINRDQVLVLQNFAMTDYGAQGKSRIENVCHLNNCKNHMGYHVCLSRGTSADGTAIISGFDEKVIIGGLPGHIRQEFRELKMLDEITRLRETNQLPPYVTGIYRGQLLTSFKKWRKNTPDPDHFHPAILFQTEYDVWRPNKIEETTHKKRKADTDTQTQPKKKCKKMETRAQNTEQQSTTDKPSSGHHTERQVDTTSIETMPLGLIWDSINWSCGYDALLMPLGHLWHKDKLRWSAIFQELHPLLCLWSMEMHLEPNSPEIARNEVRKRLTGAAPDKFPPGPVGILIDNLLEAVSSTKTYGSAVLFCENCGHRAEGIIETLNMLLATYHPMGWDTLYPGEYRLSQWLMHHLDRKVGSRCPRCSQKMRRRTTQLELPPLLLVDINSNRILLDETLTFNIGPISKTTYLSGLIYYSAPGKHFTSIIISDNGTMWYHDGITTRRGCHNIGNLSAVNKKMLHRVNDSYVLWVAIYATCE</sequence>
<name>A0AAD7MA03_9AGAR</name>
<proteinExistence type="predicted"/>
<organism evidence="2 3">
    <name type="scientific">Mycena metata</name>
    <dbReference type="NCBI Taxonomy" id="1033252"/>
    <lineage>
        <taxon>Eukaryota</taxon>
        <taxon>Fungi</taxon>
        <taxon>Dikarya</taxon>
        <taxon>Basidiomycota</taxon>
        <taxon>Agaricomycotina</taxon>
        <taxon>Agaricomycetes</taxon>
        <taxon>Agaricomycetidae</taxon>
        <taxon>Agaricales</taxon>
        <taxon>Marasmiineae</taxon>
        <taxon>Mycenaceae</taxon>
        <taxon>Mycena</taxon>
    </lineage>
</organism>
<comment type="caution">
    <text evidence="2">The sequence shown here is derived from an EMBL/GenBank/DDBJ whole genome shotgun (WGS) entry which is preliminary data.</text>
</comment>
<feature type="region of interest" description="Disordered" evidence="1">
    <location>
        <begin position="369"/>
        <end position="419"/>
    </location>
</feature>